<keyword evidence="5 6" id="KW-0040">ANK repeat</keyword>
<dbReference type="InterPro" id="IPR017455">
    <property type="entry name" value="Znf_FYVE-rel"/>
</dbReference>
<dbReference type="InterPro" id="IPR050889">
    <property type="entry name" value="Dendritic_Spine_Reg/Scaffold"/>
</dbReference>
<dbReference type="InterPro" id="IPR013083">
    <property type="entry name" value="Znf_RING/FYVE/PHD"/>
</dbReference>
<dbReference type="CDD" id="cd00065">
    <property type="entry name" value="FYVE_like_SF"/>
    <property type="match status" value="1"/>
</dbReference>
<proteinExistence type="predicted"/>
<dbReference type="SUPFAM" id="SSF48403">
    <property type="entry name" value="Ankyrin repeat"/>
    <property type="match status" value="1"/>
</dbReference>
<dbReference type="Proteomes" id="UP000053237">
    <property type="component" value="Unassembled WGS sequence"/>
</dbReference>
<accession>A0A024GAT7</accession>
<keyword evidence="4" id="KW-0862">Zinc</keyword>
<dbReference type="InterPro" id="IPR002110">
    <property type="entry name" value="Ankyrin_rpt"/>
</dbReference>
<dbReference type="Pfam" id="PF00023">
    <property type="entry name" value="Ank"/>
    <property type="match status" value="1"/>
</dbReference>
<name>A0A024GAT7_9STRA</name>
<gene>
    <name evidence="9" type="ORF">BN9_047500</name>
</gene>
<organism evidence="9 10">
    <name type="scientific">Albugo candida</name>
    <dbReference type="NCBI Taxonomy" id="65357"/>
    <lineage>
        <taxon>Eukaryota</taxon>
        <taxon>Sar</taxon>
        <taxon>Stramenopiles</taxon>
        <taxon>Oomycota</taxon>
        <taxon>Peronosporomycetes</taxon>
        <taxon>Albuginales</taxon>
        <taxon>Albuginaceae</taxon>
        <taxon>Albugo</taxon>
    </lineage>
</organism>
<dbReference type="EMBL" id="CAIX01000059">
    <property type="protein sequence ID" value="CCI43966.1"/>
    <property type="molecule type" value="Genomic_DNA"/>
</dbReference>
<reference evidence="9 10" key="1">
    <citation type="submission" date="2012-05" db="EMBL/GenBank/DDBJ databases">
        <title>Recombination and specialization in a pathogen metapopulation.</title>
        <authorList>
            <person name="Gardiner A."/>
            <person name="Kemen E."/>
            <person name="Schultz-Larsen T."/>
            <person name="MacLean D."/>
            <person name="Van Oosterhout C."/>
            <person name="Jones J.D.G."/>
        </authorList>
    </citation>
    <scope>NUCLEOTIDE SEQUENCE [LARGE SCALE GENOMIC DNA]</scope>
    <source>
        <strain evidence="9 10">Ac Nc2</strain>
    </source>
</reference>
<evidence type="ECO:0000256" key="7">
    <source>
        <dbReference type="PROSITE-ProRule" id="PRU00091"/>
    </source>
</evidence>
<evidence type="ECO:0000256" key="1">
    <source>
        <dbReference type="ARBA" id="ARBA00022723"/>
    </source>
</evidence>
<dbReference type="PANTHER" id="PTHR24166:SF48">
    <property type="entry name" value="PROTEIN VAPYRIN"/>
    <property type="match status" value="1"/>
</dbReference>
<dbReference type="PANTHER" id="PTHR24166">
    <property type="entry name" value="ROLLING PEBBLES, ISOFORM B"/>
    <property type="match status" value="1"/>
</dbReference>
<evidence type="ECO:0000313" key="9">
    <source>
        <dbReference type="EMBL" id="CCI43966.1"/>
    </source>
</evidence>
<dbReference type="SUPFAM" id="SSF57903">
    <property type="entry name" value="FYVE/PHD zinc finger"/>
    <property type="match status" value="1"/>
</dbReference>
<keyword evidence="10" id="KW-1185">Reference proteome</keyword>
<comment type="caution">
    <text evidence="9">The sequence shown here is derived from an EMBL/GenBank/DDBJ whole genome shotgun (WGS) entry which is preliminary data.</text>
</comment>
<evidence type="ECO:0000256" key="3">
    <source>
        <dbReference type="ARBA" id="ARBA00022771"/>
    </source>
</evidence>
<dbReference type="Gene3D" id="3.30.40.10">
    <property type="entry name" value="Zinc/RING finger domain, C3HC4 (zinc finger)"/>
    <property type="match status" value="1"/>
</dbReference>
<dbReference type="STRING" id="65357.A0A024GAT7"/>
<dbReference type="GO" id="GO:0008270">
    <property type="term" value="F:zinc ion binding"/>
    <property type="evidence" value="ECO:0007669"/>
    <property type="project" value="UniProtKB-KW"/>
</dbReference>
<keyword evidence="1" id="KW-0479">Metal-binding</keyword>
<evidence type="ECO:0000313" key="10">
    <source>
        <dbReference type="Proteomes" id="UP000053237"/>
    </source>
</evidence>
<dbReference type="PROSITE" id="PS50088">
    <property type="entry name" value="ANK_REPEAT"/>
    <property type="match status" value="1"/>
</dbReference>
<dbReference type="OrthoDB" id="20872at2759"/>
<dbReference type="Pfam" id="PF01363">
    <property type="entry name" value="FYVE"/>
    <property type="match status" value="1"/>
</dbReference>
<dbReference type="PROSITE" id="PS50297">
    <property type="entry name" value="ANK_REP_REGION"/>
    <property type="match status" value="1"/>
</dbReference>
<sequence>MEESFKTRVIITTLQKYGYDLNFQQNVKEPMNRFSDPIESYDFANIPFTMSSIFQLRCPKLNQTVFHLAARKGHVDVIRALIKLPNAKVFINCGDQHDNTALHFAASFQNHSIAVEMVQLLLEHHAIRSMVNMRDQTPLAIHILTSKTDSPDVARLFISEETNNLEDLNQLILNRTTTYLHLAIERGLTKIACFLVSKGASINVPDENGITVSDILPRKRLVRLICAMKQGHQTPNPLSRNQCQLCKHPKSMMESYKDCRLCGRIVCKTCSKRVYDVKLGTIKDVKKDERLCSLCITVSMLREKHQKERKGFLNMLHGCHDQ</sequence>
<evidence type="ECO:0000256" key="6">
    <source>
        <dbReference type="PROSITE-ProRule" id="PRU00023"/>
    </source>
</evidence>
<protein>
    <recommendedName>
        <fullName evidence="8">FYVE-type domain-containing protein</fullName>
    </recommendedName>
</protein>
<evidence type="ECO:0000256" key="5">
    <source>
        <dbReference type="ARBA" id="ARBA00023043"/>
    </source>
</evidence>
<dbReference type="InterPro" id="IPR000306">
    <property type="entry name" value="Znf_FYVE"/>
</dbReference>
<dbReference type="SMART" id="SM00248">
    <property type="entry name" value="ANK"/>
    <property type="match status" value="4"/>
</dbReference>
<keyword evidence="2" id="KW-0677">Repeat</keyword>
<keyword evidence="3 7" id="KW-0863">Zinc-finger</keyword>
<feature type="repeat" description="ANK" evidence="6">
    <location>
        <begin position="175"/>
        <end position="207"/>
    </location>
</feature>
<feature type="domain" description="FYVE-type" evidence="8">
    <location>
        <begin position="237"/>
        <end position="295"/>
    </location>
</feature>
<dbReference type="AlphaFoldDB" id="A0A024GAT7"/>
<evidence type="ECO:0000256" key="4">
    <source>
        <dbReference type="ARBA" id="ARBA00022833"/>
    </source>
</evidence>
<dbReference type="Gene3D" id="1.25.40.20">
    <property type="entry name" value="Ankyrin repeat-containing domain"/>
    <property type="match status" value="1"/>
</dbReference>
<evidence type="ECO:0000259" key="8">
    <source>
        <dbReference type="PROSITE" id="PS50178"/>
    </source>
</evidence>
<dbReference type="Pfam" id="PF12796">
    <property type="entry name" value="Ank_2"/>
    <property type="match status" value="1"/>
</dbReference>
<dbReference type="InterPro" id="IPR036770">
    <property type="entry name" value="Ankyrin_rpt-contain_sf"/>
</dbReference>
<evidence type="ECO:0000256" key="2">
    <source>
        <dbReference type="ARBA" id="ARBA00022737"/>
    </source>
</evidence>
<dbReference type="PROSITE" id="PS50178">
    <property type="entry name" value="ZF_FYVE"/>
    <property type="match status" value="1"/>
</dbReference>
<dbReference type="InterPro" id="IPR011011">
    <property type="entry name" value="Znf_FYVE_PHD"/>
</dbReference>
<dbReference type="InParanoid" id="A0A024GAT7"/>